<evidence type="ECO:0000259" key="2">
    <source>
        <dbReference type="Pfam" id="PF00884"/>
    </source>
</evidence>
<evidence type="ECO:0000256" key="1">
    <source>
        <dbReference type="ARBA" id="ARBA00008779"/>
    </source>
</evidence>
<feature type="non-terminal residue" evidence="3">
    <location>
        <position position="307"/>
    </location>
</feature>
<dbReference type="InterPro" id="IPR000917">
    <property type="entry name" value="Sulfatase_N"/>
</dbReference>
<dbReference type="EMBL" id="BART01002970">
    <property type="protein sequence ID" value="GAG70708.1"/>
    <property type="molecule type" value="Genomic_DNA"/>
</dbReference>
<feature type="domain" description="Sulfatase N-terminal" evidence="2">
    <location>
        <begin position="2"/>
        <end position="225"/>
    </location>
</feature>
<dbReference type="InterPro" id="IPR017850">
    <property type="entry name" value="Alkaline_phosphatase_core_sf"/>
</dbReference>
<dbReference type="AlphaFoldDB" id="X1ADF4"/>
<comment type="similarity">
    <text evidence="1">Belongs to the sulfatase family.</text>
</comment>
<dbReference type="InterPro" id="IPR050738">
    <property type="entry name" value="Sulfatase"/>
</dbReference>
<dbReference type="Gene3D" id="3.40.720.10">
    <property type="entry name" value="Alkaline Phosphatase, subunit A"/>
    <property type="match status" value="1"/>
</dbReference>
<gene>
    <name evidence="3" type="ORF">S01H4_08592</name>
</gene>
<evidence type="ECO:0000313" key="3">
    <source>
        <dbReference type="EMBL" id="GAG70708.1"/>
    </source>
</evidence>
<accession>X1ADF4</accession>
<name>X1ADF4_9ZZZZ</name>
<dbReference type="Pfam" id="PF00884">
    <property type="entry name" value="Sulfatase"/>
    <property type="match status" value="1"/>
</dbReference>
<comment type="caution">
    <text evidence="3">The sequence shown here is derived from an EMBL/GenBank/DDBJ whole genome shotgun (WGS) entry which is preliminary data.</text>
</comment>
<organism evidence="3">
    <name type="scientific">marine sediment metagenome</name>
    <dbReference type="NCBI Taxonomy" id="412755"/>
    <lineage>
        <taxon>unclassified sequences</taxon>
        <taxon>metagenomes</taxon>
        <taxon>ecological metagenomes</taxon>
    </lineage>
</organism>
<sequence length="307" mass="35301">MPFFLYLATGATHAPHQSPREFIEKYRGRFDAGWDVLREEWYKRQLQMGIIPPDTKLAPPNPGVQPWDELSENMKKFALRLQEAFAAFLDHTDHHIGRLISFLEELGELENTLIILLADNGASMEGGHTGVMDEFKYFNAISEDVDAIQNRLDDIGGPHSHTNIPWGWAQVGDTPLKWYKSHIFGGGVRDPLIIHWPKRIKDQGGMRNQFHYITDIAPTILDILKIEPPLIYRGNNQIPISGTSMTYTFNAPSEKSHKKVQHFEMFGNRGIWVDGWKAVTAHRQGQPYDDEEWELYNLKEDFSECNN</sequence>
<dbReference type="PANTHER" id="PTHR42693">
    <property type="entry name" value="ARYLSULFATASE FAMILY MEMBER"/>
    <property type="match status" value="1"/>
</dbReference>
<dbReference type="SUPFAM" id="SSF53649">
    <property type="entry name" value="Alkaline phosphatase-like"/>
    <property type="match status" value="1"/>
</dbReference>
<dbReference type="Gene3D" id="3.30.1120.10">
    <property type="match status" value="1"/>
</dbReference>
<proteinExistence type="inferred from homology"/>
<reference evidence="3" key="1">
    <citation type="journal article" date="2014" name="Front. Microbiol.">
        <title>High frequency of phylogenetically diverse reductive dehalogenase-homologous genes in deep subseafloor sedimentary metagenomes.</title>
        <authorList>
            <person name="Kawai M."/>
            <person name="Futagami T."/>
            <person name="Toyoda A."/>
            <person name="Takaki Y."/>
            <person name="Nishi S."/>
            <person name="Hori S."/>
            <person name="Arai W."/>
            <person name="Tsubouchi T."/>
            <person name="Morono Y."/>
            <person name="Uchiyama I."/>
            <person name="Ito T."/>
            <person name="Fujiyama A."/>
            <person name="Inagaki F."/>
            <person name="Takami H."/>
        </authorList>
    </citation>
    <scope>NUCLEOTIDE SEQUENCE</scope>
    <source>
        <strain evidence="3">Expedition CK06-06</strain>
    </source>
</reference>
<protein>
    <recommendedName>
        <fullName evidence="2">Sulfatase N-terminal domain-containing protein</fullName>
    </recommendedName>
</protein>